<accession>A0ABV8I259</accession>
<dbReference type="RefSeq" id="WP_377285054.1">
    <property type="nucleotide sequence ID" value="NZ_JBHSBM010000008.1"/>
</dbReference>
<dbReference type="SUPFAM" id="SSF47413">
    <property type="entry name" value="lambda repressor-like DNA-binding domains"/>
    <property type="match status" value="1"/>
</dbReference>
<dbReference type="SUPFAM" id="SSF48452">
    <property type="entry name" value="TPR-like"/>
    <property type="match status" value="1"/>
</dbReference>
<dbReference type="EMBL" id="JBHSBM010000008">
    <property type="protein sequence ID" value="MFC4057100.1"/>
    <property type="molecule type" value="Genomic_DNA"/>
</dbReference>
<dbReference type="PANTHER" id="PTHR46797:SF1">
    <property type="entry name" value="METHYLPHOSPHONATE SYNTHASE"/>
    <property type="match status" value="1"/>
</dbReference>
<evidence type="ECO:0000313" key="4">
    <source>
        <dbReference type="Proteomes" id="UP001595850"/>
    </source>
</evidence>
<gene>
    <name evidence="3" type="ORF">ACFOWE_02260</name>
</gene>
<reference evidence="4" key="1">
    <citation type="journal article" date="2019" name="Int. J. Syst. Evol. Microbiol.">
        <title>The Global Catalogue of Microorganisms (GCM) 10K type strain sequencing project: providing services to taxonomists for standard genome sequencing and annotation.</title>
        <authorList>
            <consortium name="The Broad Institute Genomics Platform"/>
            <consortium name="The Broad Institute Genome Sequencing Center for Infectious Disease"/>
            <person name="Wu L."/>
            <person name="Ma J."/>
        </authorList>
    </citation>
    <scope>NUCLEOTIDE SEQUENCE [LARGE SCALE GENOMIC DNA]</scope>
    <source>
        <strain evidence="4">TBRC 4489</strain>
    </source>
</reference>
<evidence type="ECO:0000259" key="2">
    <source>
        <dbReference type="PROSITE" id="PS50943"/>
    </source>
</evidence>
<dbReference type="Proteomes" id="UP001595850">
    <property type="component" value="Unassembled WGS sequence"/>
</dbReference>
<comment type="caution">
    <text evidence="3">The sequence shown here is derived from an EMBL/GenBank/DDBJ whole genome shotgun (WGS) entry which is preliminary data.</text>
</comment>
<dbReference type="Pfam" id="PF01381">
    <property type="entry name" value="HTH_3"/>
    <property type="match status" value="1"/>
</dbReference>
<feature type="domain" description="HTH cro/C1-type" evidence="2">
    <location>
        <begin position="11"/>
        <end position="64"/>
    </location>
</feature>
<proteinExistence type="predicted"/>
<keyword evidence="1" id="KW-0238">DNA-binding</keyword>
<dbReference type="Gene3D" id="1.10.260.40">
    <property type="entry name" value="lambda repressor-like DNA-binding domains"/>
    <property type="match status" value="1"/>
</dbReference>
<keyword evidence="4" id="KW-1185">Reference proteome</keyword>
<dbReference type="PANTHER" id="PTHR46797">
    <property type="entry name" value="HTH-TYPE TRANSCRIPTIONAL REGULATOR"/>
    <property type="match status" value="1"/>
</dbReference>
<name>A0ABV8I259_9ACTN</name>
<dbReference type="PROSITE" id="PS50943">
    <property type="entry name" value="HTH_CROC1"/>
    <property type="match status" value="1"/>
</dbReference>
<dbReference type="Gene3D" id="1.25.40.10">
    <property type="entry name" value="Tetratricopeptide repeat domain"/>
    <property type="match status" value="2"/>
</dbReference>
<dbReference type="InterPro" id="IPR001387">
    <property type="entry name" value="Cro/C1-type_HTH"/>
</dbReference>
<dbReference type="InterPro" id="IPR050807">
    <property type="entry name" value="TransReg_Diox_bact_type"/>
</dbReference>
<organism evidence="3 4">
    <name type="scientific">Planomonospora corallina</name>
    <dbReference type="NCBI Taxonomy" id="1806052"/>
    <lineage>
        <taxon>Bacteria</taxon>
        <taxon>Bacillati</taxon>
        <taxon>Actinomycetota</taxon>
        <taxon>Actinomycetes</taxon>
        <taxon>Streptosporangiales</taxon>
        <taxon>Streptosporangiaceae</taxon>
        <taxon>Planomonospora</taxon>
    </lineage>
</organism>
<dbReference type="CDD" id="cd00093">
    <property type="entry name" value="HTH_XRE"/>
    <property type="match status" value="1"/>
</dbReference>
<dbReference type="InterPro" id="IPR010982">
    <property type="entry name" value="Lambda_DNA-bd_dom_sf"/>
</dbReference>
<evidence type="ECO:0000313" key="3">
    <source>
        <dbReference type="EMBL" id="MFC4057100.1"/>
    </source>
</evidence>
<sequence length="449" mass="47495">MPSQGTIGDRVRGLRLSRRMSQAQLAGPDLSDSYVSLIESGKRTPTPVVARLLAERLGCTTEFLLHGVEPRQRIDTELGLRHAELELCHGDAAAAVERFTEIVKAAGDENAILGALARFGRARALAAQGRTDLAVEAFEQLRREAAAHPERLADLPLTIALSRCYLRAGDTLRAYDLATEALTLMERLGLTQGELAADLASALLESGTPRRADSRALAYVRQVVQTCGVPAAVNREAEIHALWQASVAAAGGEDSALAVRLADDAIATGHPARTAVRLARVAMEWAHLTVLLGEASGEAERLATAAGEVFASFPSHVNEHAESLIVLARIRLGNGDPEGASRLAGTVLDLLGEHAGAIGSTALLVRAEIELARGGEALTVLRSAQALLESPRAAYGPDRESARVWRHLGDLYGQAGAREEQTGAYRKALEAIGVRGALVGMAVDSALAR</sequence>
<evidence type="ECO:0000256" key="1">
    <source>
        <dbReference type="ARBA" id="ARBA00023125"/>
    </source>
</evidence>
<dbReference type="SMART" id="SM00530">
    <property type="entry name" value="HTH_XRE"/>
    <property type="match status" value="1"/>
</dbReference>
<dbReference type="InterPro" id="IPR011990">
    <property type="entry name" value="TPR-like_helical_dom_sf"/>
</dbReference>
<protein>
    <submittedName>
        <fullName evidence="3">Helix-turn-helix domain-containing protein</fullName>
    </submittedName>
</protein>